<dbReference type="SUPFAM" id="SSF53098">
    <property type="entry name" value="Ribonuclease H-like"/>
    <property type="match status" value="1"/>
</dbReference>
<evidence type="ECO:0000313" key="3">
    <source>
        <dbReference type="Proteomes" id="UP001054821"/>
    </source>
</evidence>
<dbReference type="AlphaFoldDB" id="A0AAD5F4S3"/>
<dbReference type="EMBL" id="JAJFAZ020000001">
    <property type="protein sequence ID" value="KAI5353252.1"/>
    <property type="molecule type" value="Genomic_DNA"/>
</dbReference>
<evidence type="ECO:0000259" key="1">
    <source>
        <dbReference type="Pfam" id="PF17921"/>
    </source>
</evidence>
<organism evidence="2 3">
    <name type="scientific">Prunus dulcis</name>
    <name type="common">Almond</name>
    <name type="synonym">Amygdalus dulcis</name>
    <dbReference type="NCBI Taxonomy" id="3755"/>
    <lineage>
        <taxon>Eukaryota</taxon>
        <taxon>Viridiplantae</taxon>
        <taxon>Streptophyta</taxon>
        <taxon>Embryophyta</taxon>
        <taxon>Tracheophyta</taxon>
        <taxon>Spermatophyta</taxon>
        <taxon>Magnoliopsida</taxon>
        <taxon>eudicotyledons</taxon>
        <taxon>Gunneridae</taxon>
        <taxon>Pentapetalae</taxon>
        <taxon>rosids</taxon>
        <taxon>fabids</taxon>
        <taxon>Rosales</taxon>
        <taxon>Rosaceae</taxon>
        <taxon>Amygdaloideae</taxon>
        <taxon>Amygdaleae</taxon>
        <taxon>Prunus</taxon>
    </lineage>
</organism>
<dbReference type="PANTHER" id="PTHR35046:SF18">
    <property type="entry name" value="RNA-DIRECTED DNA POLYMERASE"/>
    <property type="match status" value="1"/>
</dbReference>
<name>A0AAD5F4S3_PRUDU</name>
<reference evidence="2 3" key="1">
    <citation type="journal article" date="2022" name="G3 (Bethesda)">
        <title>Whole-genome sequence and methylome profiling of the almond [Prunus dulcis (Mill.) D.A. Webb] cultivar 'Nonpareil'.</title>
        <authorList>
            <person name="D'Amico-Willman K.M."/>
            <person name="Ouma W.Z."/>
            <person name="Meulia T."/>
            <person name="Sideli G.M."/>
            <person name="Gradziel T.M."/>
            <person name="Fresnedo-Ramirez J."/>
        </authorList>
    </citation>
    <scope>NUCLEOTIDE SEQUENCE [LARGE SCALE GENOMIC DNA]</scope>
    <source>
        <strain evidence="2">Clone GOH B32 T37-40</strain>
    </source>
</reference>
<dbReference type="Proteomes" id="UP001054821">
    <property type="component" value="Chromosome 1"/>
</dbReference>
<keyword evidence="3" id="KW-1185">Reference proteome</keyword>
<dbReference type="Pfam" id="PF17921">
    <property type="entry name" value="Integrase_H2C2"/>
    <property type="match status" value="1"/>
</dbReference>
<dbReference type="PANTHER" id="PTHR35046">
    <property type="entry name" value="ZINC KNUCKLE (CCHC-TYPE) FAMILY PROTEIN"/>
    <property type="match status" value="1"/>
</dbReference>
<dbReference type="InterPro" id="IPR036397">
    <property type="entry name" value="RNaseH_sf"/>
</dbReference>
<dbReference type="Gene3D" id="1.10.340.70">
    <property type="match status" value="1"/>
</dbReference>
<proteinExistence type="predicted"/>
<dbReference type="GO" id="GO:0003676">
    <property type="term" value="F:nucleic acid binding"/>
    <property type="evidence" value="ECO:0007669"/>
    <property type="project" value="InterPro"/>
</dbReference>
<feature type="domain" description="Integrase zinc-binding" evidence="1">
    <location>
        <begin position="38"/>
        <end position="92"/>
    </location>
</feature>
<dbReference type="InterPro" id="IPR041588">
    <property type="entry name" value="Integrase_H2C2"/>
</dbReference>
<dbReference type="Gene3D" id="3.30.420.10">
    <property type="entry name" value="Ribonuclease H-like superfamily/Ribonuclease H"/>
    <property type="match status" value="1"/>
</dbReference>
<sequence>MQIQPIVPSKYAKGYDTDTDFNSAYAKLQQGKTKDGDRLQWIREAHTSKVARHFGVEKTLLNLRRYVYWPKMHLDVSRYIRGYALCNTSKPSNRKLGLYLPLPVPSRPWESISMDFLGGLPKTKSGNDYLFVVVDRFSKMRQSILRPFLEVIMVNDGYQIEKKYCISSTDIWANGGRKSDYGTLVMGLQFQASEDLR</sequence>
<gene>
    <name evidence="2" type="ORF">L3X38_006145</name>
</gene>
<dbReference type="InterPro" id="IPR012337">
    <property type="entry name" value="RNaseH-like_sf"/>
</dbReference>
<protein>
    <recommendedName>
        <fullName evidence="1">Integrase zinc-binding domain-containing protein</fullName>
    </recommendedName>
</protein>
<evidence type="ECO:0000313" key="2">
    <source>
        <dbReference type="EMBL" id="KAI5353252.1"/>
    </source>
</evidence>
<comment type="caution">
    <text evidence="2">The sequence shown here is derived from an EMBL/GenBank/DDBJ whole genome shotgun (WGS) entry which is preliminary data.</text>
</comment>
<accession>A0AAD5F4S3</accession>